<accession>A0A918N766</accession>
<comment type="caution">
    <text evidence="2">The sequence shown here is derived from an EMBL/GenBank/DDBJ whole genome shotgun (WGS) entry which is preliminary data.</text>
</comment>
<name>A0A918N766_9GAMM</name>
<reference evidence="2" key="2">
    <citation type="submission" date="2020-09" db="EMBL/GenBank/DDBJ databases">
        <authorList>
            <person name="Sun Q."/>
            <person name="Kim S."/>
        </authorList>
    </citation>
    <scope>NUCLEOTIDE SEQUENCE</scope>
    <source>
        <strain evidence="2">KCTC 22169</strain>
    </source>
</reference>
<dbReference type="Proteomes" id="UP000626148">
    <property type="component" value="Unassembled WGS sequence"/>
</dbReference>
<evidence type="ECO:0000313" key="2">
    <source>
        <dbReference type="EMBL" id="GGX43123.1"/>
    </source>
</evidence>
<organism evidence="2 3">
    <name type="scientific">Saccharospirillum salsuginis</name>
    <dbReference type="NCBI Taxonomy" id="418750"/>
    <lineage>
        <taxon>Bacteria</taxon>
        <taxon>Pseudomonadati</taxon>
        <taxon>Pseudomonadota</taxon>
        <taxon>Gammaproteobacteria</taxon>
        <taxon>Oceanospirillales</taxon>
        <taxon>Saccharospirillaceae</taxon>
        <taxon>Saccharospirillum</taxon>
    </lineage>
</organism>
<sequence length="143" mass="15442">MLSRRTISHSQWVLAMTMILIALMVQGVSAANQWRHSLSEQANGFSIHIHPVDADTLLAKSHHIHDHASIDDTLHLTLHALGAAEASLANGVPSMNAPLVKSTQASTEPCSLTTAPPDRLYRPPKPIVGQHSHRTPIGCPDSM</sequence>
<protein>
    <submittedName>
        <fullName evidence="2">Uncharacterized protein</fullName>
    </submittedName>
</protein>
<reference evidence="2" key="1">
    <citation type="journal article" date="2014" name="Int. J. Syst. Evol. Microbiol.">
        <title>Complete genome sequence of Corynebacterium casei LMG S-19264T (=DSM 44701T), isolated from a smear-ripened cheese.</title>
        <authorList>
            <consortium name="US DOE Joint Genome Institute (JGI-PGF)"/>
            <person name="Walter F."/>
            <person name="Albersmeier A."/>
            <person name="Kalinowski J."/>
            <person name="Ruckert C."/>
        </authorList>
    </citation>
    <scope>NUCLEOTIDE SEQUENCE</scope>
    <source>
        <strain evidence="2">KCTC 22169</strain>
    </source>
</reference>
<dbReference type="EMBL" id="BMXR01000002">
    <property type="protein sequence ID" value="GGX43123.1"/>
    <property type="molecule type" value="Genomic_DNA"/>
</dbReference>
<evidence type="ECO:0000313" key="3">
    <source>
        <dbReference type="Proteomes" id="UP000626148"/>
    </source>
</evidence>
<evidence type="ECO:0000256" key="1">
    <source>
        <dbReference type="SAM" id="MobiDB-lite"/>
    </source>
</evidence>
<proteinExistence type="predicted"/>
<gene>
    <name evidence="2" type="ORF">GCM10007392_07280</name>
</gene>
<dbReference type="AlphaFoldDB" id="A0A918N766"/>
<feature type="region of interest" description="Disordered" evidence="1">
    <location>
        <begin position="101"/>
        <end position="143"/>
    </location>
</feature>
<keyword evidence="3" id="KW-1185">Reference proteome</keyword>
<feature type="compositionally biased region" description="Polar residues" evidence="1">
    <location>
        <begin position="101"/>
        <end position="114"/>
    </location>
</feature>